<name>X1W1C4_9ZZZZ</name>
<protein>
    <submittedName>
        <fullName evidence="1">Uncharacterized protein</fullName>
    </submittedName>
</protein>
<organism evidence="1">
    <name type="scientific">marine sediment metagenome</name>
    <dbReference type="NCBI Taxonomy" id="412755"/>
    <lineage>
        <taxon>unclassified sequences</taxon>
        <taxon>metagenomes</taxon>
        <taxon>ecological metagenomes</taxon>
    </lineage>
</organism>
<dbReference type="AlphaFoldDB" id="X1W1C4"/>
<reference evidence="1" key="1">
    <citation type="journal article" date="2014" name="Front. Microbiol.">
        <title>High frequency of phylogenetically diverse reductive dehalogenase-homologous genes in deep subseafloor sedimentary metagenomes.</title>
        <authorList>
            <person name="Kawai M."/>
            <person name="Futagami T."/>
            <person name="Toyoda A."/>
            <person name="Takaki Y."/>
            <person name="Nishi S."/>
            <person name="Hori S."/>
            <person name="Arai W."/>
            <person name="Tsubouchi T."/>
            <person name="Morono Y."/>
            <person name="Uchiyama I."/>
            <person name="Ito T."/>
            <person name="Fujiyama A."/>
            <person name="Inagaki F."/>
            <person name="Takami H."/>
        </authorList>
    </citation>
    <scope>NUCLEOTIDE SEQUENCE</scope>
    <source>
        <strain evidence="1">Expedition CK06-06</strain>
    </source>
</reference>
<proteinExistence type="predicted"/>
<feature type="non-terminal residue" evidence="1">
    <location>
        <position position="1"/>
    </location>
</feature>
<comment type="caution">
    <text evidence="1">The sequence shown here is derived from an EMBL/GenBank/DDBJ whole genome shotgun (WGS) entry which is preliminary data.</text>
</comment>
<gene>
    <name evidence="1" type="ORF">S12H4_55516</name>
</gene>
<evidence type="ECO:0000313" key="1">
    <source>
        <dbReference type="EMBL" id="GAJ21710.1"/>
    </source>
</evidence>
<accession>X1W1C4</accession>
<sequence length="86" mass="10240">KTWILSNARNSPKVRKIEDLPLRIKRLEEYEEWGKTSPIDFAGIVDDMLWSQHWQNCANLQKEMKRCQDLADKLKIAIEDNLENRN</sequence>
<dbReference type="EMBL" id="BARW01035623">
    <property type="protein sequence ID" value="GAJ21710.1"/>
    <property type="molecule type" value="Genomic_DNA"/>
</dbReference>